<comment type="caution">
    <text evidence="3">The sequence shown here is derived from an EMBL/GenBank/DDBJ whole genome shotgun (WGS) entry which is preliminary data.</text>
</comment>
<name>A0AAD4G8Y4_BOLED</name>
<dbReference type="EMBL" id="WHUW01000052">
    <property type="protein sequence ID" value="KAF8431208.1"/>
    <property type="molecule type" value="Genomic_DNA"/>
</dbReference>
<reference evidence="3" key="1">
    <citation type="submission" date="2019-10" db="EMBL/GenBank/DDBJ databases">
        <authorList>
            <consortium name="DOE Joint Genome Institute"/>
            <person name="Kuo A."/>
            <person name="Miyauchi S."/>
            <person name="Kiss E."/>
            <person name="Drula E."/>
            <person name="Kohler A."/>
            <person name="Sanchez-Garcia M."/>
            <person name="Andreopoulos B."/>
            <person name="Barry K.W."/>
            <person name="Bonito G."/>
            <person name="Buee M."/>
            <person name="Carver A."/>
            <person name="Chen C."/>
            <person name="Cichocki N."/>
            <person name="Clum A."/>
            <person name="Culley D."/>
            <person name="Crous P.W."/>
            <person name="Fauchery L."/>
            <person name="Girlanda M."/>
            <person name="Hayes R."/>
            <person name="Keri Z."/>
            <person name="LaButti K."/>
            <person name="Lipzen A."/>
            <person name="Lombard V."/>
            <person name="Magnuson J."/>
            <person name="Maillard F."/>
            <person name="Morin E."/>
            <person name="Murat C."/>
            <person name="Nolan M."/>
            <person name="Ohm R."/>
            <person name="Pangilinan J."/>
            <person name="Pereira M."/>
            <person name="Perotto S."/>
            <person name="Peter M."/>
            <person name="Riley R."/>
            <person name="Sitrit Y."/>
            <person name="Stielow B."/>
            <person name="Szollosi G."/>
            <person name="Zifcakova L."/>
            <person name="Stursova M."/>
            <person name="Spatafora J.W."/>
            <person name="Tedersoo L."/>
            <person name="Vaario L.-M."/>
            <person name="Yamada A."/>
            <person name="Yan M."/>
            <person name="Wang P."/>
            <person name="Xu J."/>
            <person name="Bruns T."/>
            <person name="Baldrian P."/>
            <person name="Vilgalys R."/>
            <person name="Henrissat B."/>
            <person name="Grigoriev I.V."/>
            <person name="Hibbett D."/>
            <person name="Nagy L.G."/>
            <person name="Martin F.M."/>
        </authorList>
    </citation>
    <scope>NUCLEOTIDE SEQUENCE</scope>
    <source>
        <strain evidence="3">BED1</strain>
    </source>
</reference>
<proteinExistence type="predicted"/>
<protein>
    <submittedName>
        <fullName evidence="3">Uncharacterized protein</fullName>
    </submittedName>
</protein>
<keyword evidence="1" id="KW-0175">Coiled coil</keyword>
<dbReference type="AlphaFoldDB" id="A0AAD4G8Y4"/>
<evidence type="ECO:0000313" key="3">
    <source>
        <dbReference type="EMBL" id="KAF8431208.1"/>
    </source>
</evidence>
<organism evidence="3 4">
    <name type="scientific">Boletus edulis BED1</name>
    <dbReference type="NCBI Taxonomy" id="1328754"/>
    <lineage>
        <taxon>Eukaryota</taxon>
        <taxon>Fungi</taxon>
        <taxon>Dikarya</taxon>
        <taxon>Basidiomycota</taxon>
        <taxon>Agaricomycotina</taxon>
        <taxon>Agaricomycetes</taxon>
        <taxon>Agaricomycetidae</taxon>
        <taxon>Boletales</taxon>
        <taxon>Boletineae</taxon>
        <taxon>Boletaceae</taxon>
        <taxon>Boletoideae</taxon>
        <taxon>Boletus</taxon>
    </lineage>
</organism>
<accession>A0AAD4G8Y4</accession>
<gene>
    <name evidence="3" type="ORF">L210DRAFT_934668</name>
</gene>
<feature type="coiled-coil region" evidence="1">
    <location>
        <begin position="133"/>
        <end position="235"/>
    </location>
</feature>
<reference evidence="3" key="2">
    <citation type="journal article" date="2020" name="Nat. Commun.">
        <title>Large-scale genome sequencing of mycorrhizal fungi provides insights into the early evolution of symbiotic traits.</title>
        <authorList>
            <person name="Miyauchi S."/>
            <person name="Kiss E."/>
            <person name="Kuo A."/>
            <person name="Drula E."/>
            <person name="Kohler A."/>
            <person name="Sanchez-Garcia M."/>
            <person name="Morin E."/>
            <person name="Andreopoulos B."/>
            <person name="Barry K.W."/>
            <person name="Bonito G."/>
            <person name="Buee M."/>
            <person name="Carver A."/>
            <person name="Chen C."/>
            <person name="Cichocki N."/>
            <person name="Clum A."/>
            <person name="Culley D."/>
            <person name="Crous P.W."/>
            <person name="Fauchery L."/>
            <person name="Girlanda M."/>
            <person name="Hayes R.D."/>
            <person name="Keri Z."/>
            <person name="LaButti K."/>
            <person name="Lipzen A."/>
            <person name="Lombard V."/>
            <person name="Magnuson J."/>
            <person name="Maillard F."/>
            <person name="Murat C."/>
            <person name="Nolan M."/>
            <person name="Ohm R.A."/>
            <person name="Pangilinan J."/>
            <person name="Pereira M.F."/>
            <person name="Perotto S."/>
            <person name="Peter M."/>
            <person name="Pfister S."/>
            <person name="Riley R."/>
            <person name="Sitrit Y."/>
            <person name="Stielow J.B."/>
            <person name="Szollosi G."/>
            <person name="Zifcakova L."/>
            <person name="Stursova M."/>
            <person name="Spatafora J.W."/>
            <person name="Tedersoo L."/>
            <person name="Vaario L.M."/>
            <person name="Yamada A."/>
            <person name="Yan M."/>
            <person name="Wang P."/>
            <person name="Xu J."/>
            <person name="Bruns T."/>
            <person name="Baldrian P."/>
            <person name="Vilgalys R."/>
            <person name="Dunand C."/>
            <person name="Henrissat B."/>
            <person name="Grigoriev I.V."/>
            <person name="Hibbett D."/>
            <person name="Nagy L.G."/>
            <person name="Martin F.M."/>
        </authorList>
    </citation>
    <scope>NUCLEOTIDE SEQUENCE</scope>
    <source>
        <strain evidence="3">BED1</strain>
    </source>
</reference>
<feature type="region of interest" description="Disordered" evidence="2">
    <location>
        <begin position="33"/>
        <end position="58"/>
    </location>
</feature>
<sequence length="442" mass="50058">MARAEEDRERLARTLDQACKDLGAEQDKLHALRQRTDEQSAALKQLQDQTEEERKRLPDQIKDAEEKCRKLEMEQQEAMCKNESLVKQLETQRQDMRNQAAKQSVTLMDAQAKMVEETERLATEIKAGGGTLAKERQNQLEEAQRQSEALRNTQLKINKNRRGQAPQAGGGTEKAKLENNLLMKRLAAEREEKMREAQANELALKRKADEARQRQAKYEEEIARVGAAQQKLEQRADRRVFGRYIHDMSEVMDNCVDSAGFVGLVGGLGIAPVVAGWRAIKTLSNPAYSSTSFGNVLGAQYALVWSRPGLKIQISLHPKDLPQFKSAEDELLRSVDALKSRNRILNTPPTLDELLNPPKEMEIREVELFLTGEKGEGGIVNAVQHEMAVARGEVIKIDLDEDKDPVEQCVTRVEGRLEAMQLCEELDKLLYWSMRMARIWGC</sequence>
<dbReference type="Proteomes" id="UP001194468">
    <property type="component" value="Unassembled WGS sequence"/>
</dbReference>
<evidence type="ECO:0000313" key="4">
    <source>
        <dbReference type="Proteomes" id="UP001194468"/>
    </source>
</evidence>
<keyword evidence="4" id="KW-1185">Reference proteome</keyword>
<evidence type="ECO:0000256" key="1">
    <source>
        <dbReference type="SAM" id="Coils"/>
    </source>
</evidence>
<evidence type="ECO:0000256" key="2">
    <source>
        <dbReference type="SAM" id="MobiDB-lite"/>
    </source>
</evidence>